<dbReference type="PANTHER" id="PTHR18884">
    <property type="entry name" value="SEPTIN"/>
    <property type="match status" value="1"/>
</dbReference>
<dbReference type="GO" id="GO:0005525">
    <property type="term" value="F:GTP binding"/>
    <property type="evidence" value="ECO:0007669"/>
    <property type="project" value="InterPro"/>
</dbReference>
<comment type="caution">
    <text evidence="2">The sequence shown here is derived from an EMBL/GenBank/DDBJ whole genome shotgun (WGS) entry which is preliminary data.</text>
</comment>
<organism evidence="2 3">
    <name type="scientific">Puccinia graminis f. sp. tritici</name>
    <dbReference type="NCBI Taxonomy" id="56615"/>
    <lineage>
        <taxon>Eukaryota</taxon>
        <taxon>Fungi</taxon>
        <taxon>Dikarya</taxon>
        <taxon>Basidiomycota</taxon>
        <taxon>Pucciniomycotina</taxon>
        <taxon>Pucciniomycetes</taxon>
        <taxon>Pucciniales</taxon>
        <taxon>Pucciniaceae</taxon>
        <taxon>Puccinia</taxon>
    </lineage>
</organism>
<dbReference type="Pfam" id="PF00735">
    <property type="entry name" value="Septin"/>
    <property type="match status" value="2"/>
</dbReference>
<evidence type="ECO:0000313" key="3">
    <source>
        <dbReference type="Proteomes" id="UP000325313"/>
    </source>
</evidence>
<feature type="domain" description="Septin-type G" evidence="1">
    <location>
        <begin position="35"/>
        <end position="114"/>
    </location>
</feature>
<dbReference type="SUPFAM" id="SSF52540">
    <property type="entry name" value="P-loop containing nucleoside triphosphate hydrolases"/>
    <property type="match status" value="1"/>
</dbReference>
<evidence type="ECO:0000313" key="2">
    <source>
        <dbReference type="EMBL" id="KAA1136678.1"/>
    </source>
</evidence>
<dbReference type="InterPro" id="IPR027417">
    <property type="entry name" value="P-loop_NTPase"/>
</dbReference>
<dbReference type="AlphaFoldDB" id="A0A5B0SFA3"/>
<dbReference type="InterPro" id="IPR030379">
    <property type="entry name" value="G_SEPTIN_dom"/>
</dbReference>
<evidence type="ECO:0000259" key="1">
    <source>
        <dbReference type="PROSITE" id="PS51719"/>
    </source>
</evidence>
<protein>
    <recommendedName>
        <fullName evidence="1">Septin-type G domain-containing protein</fullName>
    </recommendedName>
</protein>
<dbReference type="Proteomes" id="UP000325313">
    <property type="component" value="Unassembled WGS sequence"/>
</dbReference>
<feature type="domain" description="Septin-type G" evidence="1">
    <location>
        <begin position="115"/>
        <end position="252"/>
    </location>
</feature>
<proteinExistence type="predicted"/>
<dbReference type="Gene3D" id="3.40.50.300">
    <property type="entry name" value="P-loop containing nucleotide triphosphate hydrolases"/>
    <property type="match status" value="2"/>
</dbReference>
<dbReference type="EMBL" id="VDEP01000035">
    <property type="protein sequence ID" value="KAA1136678.1"/>
    <property type="molecule type" value="Genomic_DNA"/>
</dbReference>
<accession>A0A5B0SFA3</accession>
<sequence length="252" mass="28046">MAFPSNRFVLDNLIKNSSNILANLTNQVHCKSVRKGFHFTIMAVGESGLGKSTLINNLFNTTLYPPKEYSGPHAERPQTIAIQSTSTDIKEAGVHLRLKVAGTPGYGNFINNTEIKLVDIEFTKCLHTKVNLILVIAKADMMTNNEITAFKQQILADITFHNIRIYEAHRYEKEDKETIAEKEEIMRKIPFAIIGLDSEVQTADGRKCRGHQYPGGIIKVDNKEHCRTAKVSEVATKSTAVCLALKGTPYGI</sequence>
<name>A0A5B0SFA3_PUCGR</name>
<reference evidence="2 3" key="1">
    <citation type="submission" date="2019-05" db="EMBL/GenBank/DDBJ databases">
        <title>Emergence of the Ug99 lineage of the wheat stem rust pathogen through somatic hybridization.</title>
        <authorList>
            <person name="Li F."/>
            <person name="Upadhyaya N.M."/>
            <person name="Sperschneider J."/>
            <person name="Matny O."/>
            <person name="Nguyen-Phuc H."/>
            <person name="Mago R."/>
            <person name="Raley C."/>
            <person name="Miller M.E."/>
            <person name="Silverstein K.A.T."/>
            <person name="Henningsen E."/>
            <person name="Hirsch C.D."/>
            <person name="Visser B."/>
            <person name="Pretorius Z.A."/>
            <person name="Steffenson B.J."/>
            <person name="Schwessinger B."/>
            <person name="Dodds P.N."/>
            <person name="Figueroa M."/>
        </authorList>
    </citation>
    <scope>NUCLEOTIDE SEQUENCE [LARGE SCALE GENOMIC DNA]</scope>
    <source>
        <strain evidence="2 3">Ug99</strain>
    </source>
</reference>
<dbReference type="PROSITE" id="PS51719">
    <property type="entry name" value="G_SEPTIN"/>
    <property type="match status" value="2"/>
</dbReference>
<gene>
    <name evidence="2" type="ORF">PGTUg99_037043</name>
</gene>